<evidence type="ECO:0000313" key="1">
    <source>
        <dbReference type="EMBL" id="KKM68650.1"/>
    </source>
</evidence>
<comment type="caution">
    <text evidence="1">The sequence shown here is derived from an EMBL/GenBank/DDBJ whole genome shotgun (WGS) entry which is preliminary data.</text>
</comment>
<name>A0A0F9LWC9_9ZZZZ</name>
<protein>
    <submittedName>
        <fullName evidence="1">Uncharacterized protein</fullName>
    </submittedName>
</protein>
<accession>A0A0F9LWC9</accession>
<gene>
    <name evidence="1" type="ORF">LCGC14_1458680</name>
</gene>
<reference evidence="1" key="1">
    <citation type="journal article" date="2015" name="Nature">
        <title>Complex archaea that bridge the gap between prokaryotes and eukaryotes.</title>
        <authorList>
            <person name="Spang A."/>
            <person name="Saw J.H."/>
            <person name="Jorgensen S.L."/>
            <person name="Zaremba-Niedzwiedzka K."/>
            <person name="Martijn J."/>
            <person name="Lind A.E."/>
            <person name="van Eijk R."/>
            <person name="Schleper C."/>
            <person name="Guy L."/>
            <person name="Ettema T.J."/>
        </authorList>
    </citation>
    <scope>NUCLEOTIDE SEQUENCE</scope>
</reference>
<proteinExistence type="predicted"/>
<dbReference type="AlphaFoldDB" id="A0A0F9LWC9"/>
<sequence>MAVSIGMRASIAGGTMTEGKLQPDVRAWLKKQQYA</sequence>
<dbReference type="EMBL" id="LAZR01010131">
    <property type="protein sequence ID" value="KKM68650.1"/>
    <property type="molecule type" value="Genomic_DNA"/>
</dbReference>
<organism evidence="1">
    <name type="scientific">marine sediment metagenome</name>
    <dbReference type="NCBI Taxonomy" id="412755"/>
    <lineage>
        <taxon>unclassified sequences</taxon>
        <taxon>metagenomes</taxon>
        <taxon>ecological metagenomes</taxon>
    </lineage>
</organism>
<feature type="non-terminal residue" evidence="1">
    <location>
        <position position="35"/>
    </location>
</feature>